<gene>
    <name evidence="1" type="ORF">C6H66_24385</name>
</gene>
<proteinExistence type="predicted"/>
<name>A0A2S8PTX8_9GAMM</name>
<protein>
    <submittedName>
        <fullName evidence="1">Uncharacterized protein</fullName>
    </submittedName>
</protein>
<accession>A0A2S8PTX8</accession>
<dbReference type="AlphaFoldDB" id="A0A2S8PTX8"/>
<keyword evidence="2" id="KW-1185">Reference proteome</keyword>
<evidence type="ECO:0000313" key="1">
    <source>
        <dbReference type="EMBL" id="PQQ22234.1"/>
    </source>
</evidence>
<dbReference type="EMBL" id="PUWT01000123">
    <property type="protein sequence ID" value="PQQ22234.1"/>
    <property type="molecule type" value="Genomic_DNA"/>
</dbReference>
<sequence>MKKGLTLPVDAVEKLSIAGYCVIITMKVKAGGIIINACAVKMKVNIISHWKNQRLHGIRK</sequence>
<reference evidence="1 2" key="1">
    <citation type="submission" date="2018-02" db="EMBL/GenBank/DDBJ databases">
        <title>Five New Genomes of Indian Photorhabdus Isolates TSA.</title>
        <authorList>
            <person name="Dubay B."/>
            <person name="Somvanshi V.S."/>
        </authorList>
    </citation>
    <scope>NUCLEOTIDE SEQUENCE [LARGE SCALE GENOMIC DNA]</scope>
    <source>
        <strain evidence="1 2">H1</strain>
    </source>
</reference>
<organism evidence="1 2">
    <name type="scientific">Photorhabdus hindustanensis</name>
    <dbReference type="NCBI Taxonomy" id="2918802"/>
    <lineage>
        <taxon>Bacteria</taxon>
        <taxon>Pseudomonadati</taxon>
        <taxon>Pseudomonadota</taxon>
        <taxon>Gammaproteobacteria</taxon>
        <taxon>Enterobacterales</taxon>
        <taxon>Morganellaceae</taxon>
        <taxon>Photorhabdus</taxon>
    </lineage>
</organism>
<evidence type="ECO:0000313" key="2">
    <source>
        <dbReference type="Proteomes" id="UP000239550"/>
    </source>
</evidence>
<comment type="caution">
    <text evidence="1">The sequence shown here is derived from an EMBL/GenBank/DDBJ whole genome shotgun (WGS) entry which is preliminary data.</text>
</comment>
<dbReference type="Proteomes" id="UP000239550">
    <property type="component" value="Unassembled WGS sequence"/>
</dbReference>